<comment type="caution">
    <text evidence="3">The sequence shown here is derived from an EMBL/GenBank/DDBJ whole genome shotgun (WGS) entry which is preliminary data.</text>
</comment>
<name>A0A4Y9S3T1_9CAUL</name>
<keyword evidence="1" id="KW-0812">Transmembrane</keyword>
<feature type="transmembrane region" description="Helical" evidence="1">
    <location>
        <begin position="21"/>
        <end position="48"/>
    </location>
</feature>
<evidence type="ECO:0000256" key="1">
    <source>
        <dbReference type="SAM" id="Phobius"/>
    </source>
</evidence>
<proteinExistence type="predicted"/>
<dbReference type="Pfam" id="PF07811">
    <property type="entry name" value="TadE"/>
    <property type="match status" value="1"/>
</dbReference>
<keyword evidence="4" id="KW-1185">Reference proteome</keyword>
<keyword evidence="1" id="KW-1133">Transmembrane helix</keyword>
<reference evidence="3 4" key="1">
    <citation type="submission" date="2019-03" db="EMBL/GenBank/DDBJ databases">
        <title>Draft genome of Brevundimonas sp. a heavy metal resistant soil bacteria.</title>
        <authorList>
            <person name="Soto J."/>
        </authorList>
    </citation>
    <scope>NUCLEOTIDE SEQUENCE [LARGE SCALE GENOMIC DNA]</scope>
    <source>
        <strain evidence="3 4">B-10</strain>
    </source>
</reference>
<evidence type="ECO:0000313" key="4">
    <source>
        <dbReference type="Proteomes" id="UP000298216"/>
    </source>
</evidence>
<dbReference type="Proteomes" id="UP000298216">
    <property type="component" value="Unassembled WGS sequence"/>
</dbReference>
<dbReference type="InterPro" id="IPR012495">
    <property type="entry name" value="TadE-like_dom"/>
</dbReference>
<evidence type="ECO:0000313" key="3">
    <source>
        <dbReference type="EMBL" id="TFW14545.1"/>
    </source>
</evidence>
<keyword evidence="1" id="KW-0472">Membrane</keyword>
<protein>
    <submittedName>
        <fullName evidence="3">Pilus assembly protein</fullName>
    </submittedName>
</protein>
<evidence type="ECO:0000259" key="2">
    <source>
        <dbReference type="Pfam" id="PF07811"/>
    </source>
</evidence>
<dbReference type="EMBL" id="SPVH01000002">
    <property type="protein sequence ID" value="TFW14545.1"/>
    <property type="molecule type" value="Genomic_DNA"/>
</dbReference>
<feature type="domain" description="TadE-like" evidence="2">
    <location>
        <begin position="19"/>
        <end position="57"/>
    </location>
</feature>
<gene>
    <name evidence="3" type="ORF">EGY25_04970</name>
</gene>
<dbReference type="AlphaFoldDB" id="A0A4Y9S3T1"/>
<dbReference type="OrthoDB" id="7990385at2"/>
<accession>A0A4Y9S3T1</accession>
<sequence>MVRPRDLIKARMRRSRREGVAAVEFAMVAVPFFLLIFAILELGMVFVIDSILETATTGTGRLVRTGEADAKGFDKVRFKTELCSRMSVFEGDCIKRATVDVRVIPQFVDPDREDPTTAGVLDPEKTTYDGGQPGNLVLVRVWYEYPLITPFLNQGATRAGTGKVLLNSATAFRNEPWNA</sequence>
<organism evidence="3 4">
    <name type="scientific">Brevundimonas intermedia</name>
    <dbReference type="NCBI Taxonomy" id="74315"/>
    <lineage>
        <taxon>Bacteria</taxon>
        <taxon>Pseudomonadati</taxon>
        <taxon>Pseudomonadota</taxon>
        <taxon>Alphaproteobacteria</taxon>
        <taxon>Caulobacterales</taxon>
        <taxon>Caulobacteraceae</taxon>
        <taxon>Brevundimonas</taxon>
    </lineage>
</organism>